<dbReference type="AlphaFoldDB" id="A0A7J8X8V4"/>
<accession>A0A7J8X8V4</accession>
<dbReference type="Pfam" id="PF00223">
    <property type="entry name" value="PsaA_PsaB"/>
    <property type="match status" value="1"/>
</dbReference>
<comment type="caution">
    <text evidence="1">The sequence shown here is derived from an EMBL/GenBank/DDBJ whole genome shotgun (WGS) entry which is preliminary data.</text>
</comment>
<dbReference type="Proteomes" id="UP000593577">
    <property type="component" value="Unassembled WGS sequence"/>
</dbReference>
<dbReference type="PANTHER" id="PTHR30128">
    <property type="entry name" value="OUTER MEMBRANE PROTEIN, OMPA-RELATED"/>
    <property type="match status" value="1"/>
</dbReference>
<evidence type="ECO:0000313" key="2">
    <source>
        <dbReference type="Proteomes" id="UP000593577"/>
    </source>
</evidence>
<gene>
    <name evidence="1" type="ORF">Goari_025342</name>
</gene>
<organism evidence="1 2">
    <name type="scientific">Gossypium aridum</name>
    <name type="common">American cotton</name>
    <name type="synonym">Erioxylum aridum</name>
    <dbReference type="NCBI Taxonomy" id="34290"/>
    <lineage>
        <taxon>Eukaryota</taxon>
        <taxon>Viridiplantae</taxon>
        <taxon>Streptophyta</taxon>
        <taxon>Embryophyta</taxon>
        <taxon>Tracheophyta</taxon>
        <taxon>Spermatophyta</taxon>
        <taxon>Magnoliopsida</taxon>
        <taxon>eudicotyledons</taxon>
        <taxon>Gunneridae</taxon>
        <taxon>Pentapetalae</taxon>
        <taxon>rosids</taxon>
        <taxon>malvids</taxon>
        <taxon>Malvales</taxon>
        <taxon>Malvaceae</taxon>
        <taxon>Malvoideae</taxon>
        <taxon>Gossypium</taxon>
    </lineage>
</organism>
<dbReference type="GO" id="GO:0015979">
    <property type="term" value="P:photosynthesis"/>
    <property type="evidence" value="ECO:0007669"/>
    <property type="project" value="InterPro"/>
</dbReference>
<proteinExistence type="predicted"/>
<dbReference type="EMBL" id="JABFAA010000006">
    <property type="protein sequence ID" value="MBA0683705.1"/>
    <property type="molecule type" value="Genomic_DNA"/>
</dbReference>
<dbReference type="PANTHER" id="PTHR30128:SF19">
    <property type="entry name" value="PHOTOSYSTEM I P700 CHLOROPHYLL A APOPROTEIN A1-RELATED"/>
    <property type="match status" value="1"/>
</dbReference>
<dbReference type="InterPro" id="IPR036408">
    <property type="entry name" value="PSI_PsaA/B_sf"/>
</dbReference>
<sequence>GYWQELIESIISAYNKLKVAPATHPRALSIVQGRAVGVTYYLLGGIATTKVFL</sequence>
<name>A0A7J8X8V4_GOSAI</name>
<protein>
    <submittedName>
        <fullName evidence="1">Uncharacterized protein</fullName>
    </submittedName>
</protein>
<dbReference type="InterPro" id="IPR001280">
    <property type="entry name" value="PSI_PsaA/B"/>
</dbReference>
<dbReference type="Gene3D" id="1.20.1130.10">
    <property type="entry name" value="Photosystem I PsaA/PsaB"/>
    <property type="match status" value="1"/>
</dbReference>
<keyword evidence="2" id="KW-1185">Reference proteome</keyword>
<evidence type="ECO:0000313" key="1">
    <source>
        <dbReference type="EMBL" id="MBA0683705.1"/>
    </source>
</evidence>
<feature type="non-terminal residue" evidence="1">
    <location>
        <position position="1"/>
    </location>
</feature>
<reference evidence="1 2" key="1">
    <citation type="journal article" date="2019" name="Genome Biol. Evol.">
        <title>Insights into the evolution of the New World diploid cottons (Gossypium, subgenus Houzingenia) based on genome sequencing.</title>
        <authorList>
            <person name="Grover C.E."/>
            <person name="Arick M.A. 2nd"/>
            <person name="Thrash A."/>
            <person name="Conover J.L."/>
            <person name="Sanders W.S."/>
            <person name="Peterson D.G."/>
            <person name="Frelichowski J.E."/>
            <person name="Scheffler J.A."/>
            <person name="Scheffler B.E."/>
            <person name="Wendel J.F."/>
        </authorList>
    </citation>
    <scope>NUCLEOTIDE SEQUENCE [LARGE SCALE GENOMIC DNA]</scope>
    <source>
        <strain evidence="1">185</strain>
        <tissue evidence="1">Leaf</tissue>
    </source>
</reference>
<dbReference type="GO" id="GO:0009535">
    <property type="term" value="C:chloroplast thylakoid membrane"/>
    <property type="evidence" value="ECO:0007669"/>
    <property type="project" value="TreeGrafter"/>
</dbReference>
<dbReference type="SUPFAM" id="SSF81558">
    <property type="entry name" value="Photosystem I subunits PsaA/PsaB"/>
    <property type="match status" value="1"/>
</dbReference>